<gene>
    <name evidence="2" type="ordered locus">Saut_1237</name>
</gene>
<dbReference type="STRING" id="563040.Saut_1237"/>
<dbReference type="KEGG" id="sua:Saut_1237"/>
<dbReference type="EMBL" id="CP002205">
    <property type="protein sequence ID" value="ADN09285.1"/>
    <property type="molecule type" value="Genomic_DNA"/>
</dbReference>
<dbReference type="PANTHER" id="PTHR35561">
    <property type="entry name" value="RNA 2',3'-CYCLIC PHOSPHODIESTERASE"/>
    <property type="match status" value="1"/>
</dbReference>
<accession>E0UT44</accession>
<dbReference type="HOGENOM" id="CLU_081251_3_4_7"/>
<dbReference type="RefSeq" id="WP_013327038.1">
    <property type="nucleotide sequence ID" value="NC_014506.1"/>
</dbReference>
<evidence type="ECO:0000313" key="3">
    <source>
        <dbReference type="Proteomes" id="UP000007803"/>
    </source>
</evidence>
<dbReference type="GO" id="GO:0016874">
    <property type="term" value="F:ligase activity"/>
    <property type="evidence" value="ECO:0007669"/>
    <property type="project" value="UniProtKB-KW"/>
</dbReference>
<protein>
    <submittedName>
        <fullName evidence="2">2'-5' RNA ligase</fullName>
    </submittedName>
</protein>
<keyword evidence="3" id="KW-1185">Reference proteome</keyword>
<dbReference type="Pfam" id="PF13563">
    <property type="entry name" value="2_5_RNA_ligase2"/>
    <property type="match status" value="1"/>
</dbReference>
<dbReference type="InterPro" id="IPR009097">
    <property type="entry name" value="Cyclic_Pdiesterase"/>
</dbReference>
<proteinExistence type="predicted"/>
<organism evidence="2 3">
    <name type="scientific">Sulfurimonas autotrophica (strain ATCC BAA-671 / DSM 16294 / JCM 11897 / OK10)</name>
    <dbReference type="NCBI Taxonomy" id="563040"/>
    <lineage>
        <taxon>Bacteria</taxon>
        <taxon>Pseudomonadati</taxon>
        <taxon>Campylobacterota</taxon>
        <taxon>Epsilonproteobacteria</taxon>
        <taxon>Campylobacterales</taxon>
        <taxon>Sulfurimonadaceae</taxon>
        <taxon>Sulfurimonas</taxon>
    </lineage>
</organism>
<dbReference type="Proteomes" id="UP000007803">
    <property type="component" value="Chromosome"/>
</dbReference>
<dbReference type="OrthoDB" id="5334729at2"/>
<reference evidence="3" key="1">
    <citation type="journal article" date="2010" name="Stand. Genomic Sci.">
        <title>Complete genome sequence of Sulfurimonas autotrophica type strain (OK10).</title>
        <authorList>
            <person name="Sikorski J."/>
            <person name="Munk C."/>
            <person name="Lapidus A."/>
            <person name="Djao O."/>
            <person name="Lucas S."/>
            <person name="Glavina Del Rio T."/>
            <person name="Nolan M."/>
            <person name="Tice H."/>
            <person name="Han C."/>
            <person name="Cheng J."/>
            <person name="Tapia R."/>
            <person name="Goodwin L."/>
            <person name="Pitluck S."/>
            <person name="Liolios K."/>
            <person name="Ivanova N."/>
            <person name="Mavromatis K."/>
            <person name="Mikhailova N."/>
            <person name="Pati A."/>
            <person name="Sims D."/>
            <person name="Meincke L."/>
            <person name="Brettin T."/>
            <person name="Detter J."/>
            <person name="Chen A."/>
            <person name="Palaniappan K."/>
            <person name="Land M."/>
            <person name="Hauser L."/>
            <person name="Chang Y."/>
            <person name="Jeffries C."/>
            <person name="Rohde M."/>
            <person name="Lang E."/>
            <person name="Spring S."/>
            <person name="Goker M."/>
            <person name="Woyke T."/>
            <person name="Bristow J."/>
            <person name="Eisen J."/>
            <person name="Markowitz V."/>
            <person name="Hugenholtz P."/>
            <person name="Kyrpides N."/>
            <person name="Klenk H."/>
        </authorList>
    </citation>
    <scope>NUCLEOTIDE SEQUENCE [LARGE SCALE GENOMIC DNA]</scope>
    <source>
        <strain evidence="3">ATCC BAA-671 / DSM 16294 / JCM 11897 / OK10</strain>
    </source>
</reference>
<evidence type="ECO:0000313" key="2">
    <source>
        <dbReference type="EMBL" id="ADN09285.1"/>
    </source>
</evidence>
<dbReference type="SUPFAM" id="SSF55144">
    <property type="entry name" value="LigT-like"/>
    <property type="match status" value="1"/>
</dbReference>
<dbReference type="NCBIfam" id="TIGR02258">
    <property type="entry name" value="2_5_ligase"/>
    <property type="match status" value="1"/>
</dbReference>
<dbReference type="GO" id="GO:0008664">
    <property type="term" value="F:RNA 2',3'-cyclic 3'-phosphodiesterase activity"/>
    <property type="evidence" value="ECO:0007669"/>
    <property type="project" value="InterPro"/>
</dbReference>
<sequence>MNRLFLALKVHLDNYEIIKSNFSNILRGKWTPEENLHITICYFGDKFSLDELLSKLPLLVENIPPLTLESLDVFTHNKILYAKTTSKELERIHLNICKSLKLKQTKLFIPHVTLMRVKKINDTKKFQHVMLTYREKYLGSVDTSFQLMQSHLHPDGAKYECISKIEEAHK</sequence>
<dbReference type="AlphaFoldDB" id="E0UT44"/>
<name>E0UT44_SULAO</name>
<dbReference type="PANTHER" id="PTHR35561:SF1">
    <property type="entry name" value="RNA 2',3'-CYCLIC PHOSPHODIESTERASE"/>
    <property type="match status" value="1"/>
</dbReference>
<dbReference type="GO" id="GO:0004113">
    <property type="term" value="F:2',3'-cyclic-nucleotide 3'-phosphodiesterase activity"/>
    <property type="evidence" value="ECO:0007669"/>
    <property type="project" value="InterPro"/>
</dbReference>
<evidence type="ECO:0000256" key="1">
    <source>
        <dbReference type="ARBA" id="ARBA00022801"/>
    </source>
</evidence>
<keyword evidence="2" id="KW-0436">Ligase</keyword>
<dbReference type="eggNOG" id="COG1514">
    <property type="taxonomic scope" value="Bacteria"/>
</dbReference>
<dbReference type="InterPro" id="IPR004175">
    <property type="entry name" value="RNA_CPDase"/>
</dbReference>
<keyword evidence="1" id="KW-0378">Hydrolase</keyword>
<dbReference type="Gene3D" id="3.90.1140.10">
    <property type="entry name" value="Cyclic phosphodiesterase"/>
    <property type="match status" value="1"/>
</dbReference>